<evidence type="ECO:0000313" key="11">
    <source>
        <dbReference type="Proteomes" id="UP000271010"/>
    </source>
</evidence>
<dbReference type="InterPro" id="IPR006264">
    <property type="entry name" value="EPSP_synthase"/>
</dbReference>
<dbReference type="GO" id="GO:0003866">
    <property type="term" value="F:3-phosphoshikimate 1-carboxyvinyltransferase activity"/>
    <property type="evidence" value="ECO:0007669"/>
    <property type="project" value="UniProtKB-EC"/>
</dbReference>
<sequence>MISAAAVHVKHPTGALHGEVTLPASKSEANRALIIRALSGKDYPIHNLSDANDTQLLNRLLSTPAGAEVSAEDAGTVMRFLTAYYAATGQKLVLTGTPRMCQRPIGVLVDALRQLGAQIEYLGQEGYPPLQMNGFEFSGSNQLTVRSDISSQYISALLMIGPLLPQGLELTLDGKISSEPYIRMTLAQMAFFGVQATFEGQQISVPRQEYVPKEYTVESDWSAASYWYSITALAQEADLFLPALRQDSLQGDSVLPQLMAPFGVKTEFTPAGVRLTKQPVQEPLDRIDFYACPDLAQTVAALAAGLGVEVEMTGLESLRIKETDRIAALQFELVKVGAELREIAPDVFKVFLAKKPEDSPTIHTYEDHRMAMAFAPLAIKQPLVIEEPKVVRKSYPRYWDELQKAGFEVAARK</sequence>
<organism evidence="10 11">
    <name type="scientific">Rufibacter immobilis</name>
    <dbReference type="NCBI Taxonomy" id="1348778"/>
    <lineage>
        <taxon>Bacteria</taxon>
        <taxon>Pseudomonadati</taxon>
        <taxon>Bacteroidota</taxon>
        <taxon>Cytophagia</taxon>
        <taxon>Cytophagales</taxon>
        <taxon>Hymenobacteraceae</taxon>
        <taxon>Rufibacter</taxon>
    </lineage>
</organism>
<evidence type="ECO:0000256" key="1">
    <source>
        <dbReference type="ARBA" id="ARBA00004811"/>
    </source>
</evidence>
<reference evidence="10 11" key="1">
    <citation type="submission" date="2018-11" db="EMBL/GenBank/DDBJ databases">
        <title>Rufibacter latericius sp. nov., isolated from water in Baiyang Lake.</title>
        <authorList>
            <person name="Yang Y."/>
        </authorList>
    </citation>
    <scope>NUCLEOTIDE SEQUENCE [LARGE SCALE GENOMIC DNA]</scope>
    <source>
        <strain evidence="10 11">MCC P1</strain>
    </source>
</reference>
<dbReference type="InterPro" id="IPR001986">
    <property type="entry name" value="Enolpyruvate_Tfrase_dom"/>
</dbReference>
<comment type="pathway">
    <text evidence="1">Metabolic intermediate biosynthesis; chorismate biosynthesis; chorismate from D-erythrose 4-phosphate and phosphoenolpyruvate: step 6/7.</text>
</comment>
<dbReference type="CDD" id="cd01556">
    <property type="entry name" value="EPSP_synthase"/>
    <property type="match status" value="1"/>
</dbReference>
<dbReference type="AlphaFoldDB" id="A0A3M9MVB2"/>
<keyword evidence="6" id="KW-0057">Aromatic amino acid biosynthesis</keyword>
<comment type="similarity">
    <text evidence="2">Belongs to the EPSP synthase family.</text>
</comment>
<dbReference type="Proteomes" id="UP000271010">
    <property type="component" value="Unassembled WGS sequence"/>
</dbReference>
<dbReference type="Gene3D" id="3.65.10.10">
    <property type="entry name" value="Enolpyruvate transferase domain"/>
    <property type="match status" value="2"/>
</dbReference>
<evidence type="ECO:0000313" key="10">
    <source>
        <dbReference type="EMBL" id="RNI29476.1"/>
    </source>
</evidence>
<name>A0A3M9MVB2_9BACT</name>
<dbReference type="PANTHER" id="PTHR21090:SF5">
    <property type="entry name" value="PENTAFUNCTIONAL AROM POLYPEPTIDE"/>
    <property type="match status" value="1"/>
</dbReference>
<dbReference type="EMBL" id="RJJE01000009">
    <property type="protein sequence ID" value="RNI29476.1"/>
    <property type="molecule type" value="Genomic_DNA"/>
</dbReference>
<evidence type="ECO:0000256" key="6">
    <source>
        <dbReference type="ARBA" id="ARBA00023141"/>
    </source>
</evidence>
<dbReference type="PANTHER" id="PTHR21090">
    <property type="entry name" value="AROM/DEHYDROQUINATE SYNTHASE"/>
    <property type="match status" value="1"/>
</dbReference>
<dbReference type="PIRSF" id="PIRSF000505">
    <property type="entry name" value="EPSPS"/>
    <property type="match status" value="1"/>
</dbReference>
<accession>A0A3M9MVB2</accession>
<evidence type="ECO:0000256" key="7">
    <source>
        <dbReference type="ARBA" id="ARBA00030046"/>
    </source>
</evidence>
<gene>
    <name evidence="10" type="ORF">EFA69_07930</name>
</gene>
<evidence type="ECO:0000256" key="4">
    <source>
        <dbReference type="ARBA" id="ARBA00022605"/>
    </source>
</evidence>
<dbReference type="PROSITE" id="PS00885">
    <property type="entry name" value="EPSP_SYNTHASE_2"/>
    <property type="match status" value="1"/>
</dbReference>
<comment type="caution">
    <text evidence="10">The sequence shown here is derived from an EMBL/GenBank/DDBJ whole genome shotgun (WGS) entry which is preliminary data.</text>
</comment>
<evidence type="ECO:0000256" key="8">
    <source>
        <dbReference type="ARBA" id="ARBA00044633"/>
    </source>
</evidence>
<keyword evidence="5 10" id="KW-0808">Transferase</keyword>
<dbReference type="InterPro" id="IPR023193">
    <property type="entry name" value="EPSP_synthase_CS"/>
</dbReference>
<comment type="catalytic activity">
    <reaction evidence="8">
        <text>3-phosphoshikimate + phosphoenolpyruvate = 5-O-(1-carboxyvinyl)-3-phosphoshikimate + phosphate</text>
        <dbReference type="Rhea" id="RHEA:21256"/>
        <dbReference type="ChEBI" id="CHEBI:43474"/>
        <dbReference type="ChEBI" id="CHEBI:57701"/>
        <dbReference type="ChEBI" id="CHEBI:58702"/>
        <dbReference type="ChEBI" id="CHEBI:145989"/>
        <dbReference type="EC" id="2.5.1.19"/>
    </reaction>
    <physiologicalReaction direction="left-to-right" evidence="8">
        <dbReference type="Rhea" id="RHEA:21257"/>
    </physiologicalReaction>
</comment>
<dbReference type="GO" id="GO:0009423">
    <property type="term" value="P:chorismate biosynthetic process"/>
    <property type="evidence" value="ECO:0007669"/>
    <property type="project" value="UniProtKB-UniPathway"/>
</dbReference>
<evidence type="ECO:0000259" key="9">
    <source>
        <dbReference type="Pfam" id="PF00275"/>
    </source>
</evidence>
<keyword evidence="11" id="KW-1185">Reference proteome</keyword>
<dbReference type="SUPFAM" id="SSF55205">
    <property type="entry name" value="EPT/RTPC-like"/>
    <property type="match status" value="1"/>
</dbReference>
<proteinExistence type="inferred from homology"/>
<evidence type="ECO:0000256" key="2">
    <source>
        <dbReference type="ARBA" id="ARBA00009948"/>
    </source>
</evidence>
<dbReference type="Pfam" id="PF00275">
    <property type="entry name" value="EPSP_synthase"/>
    <property type="match status" value="1"/>
</dbReference>
<dbReference type="RefSeq" id="WP_123132562.1">
    <property type="nucleotide sequence ID" value="NZ_RJJE01000009.1"/>
</dbReference>
<protein>
    <recommendedName>
        <fullName evidence="3">3-phosphoshikimate 1-carboxyvinyltransferase</fullName>
        <ecNumber evidence="3">2.5.1.19</ecNumber>
    </recommendedName>
    <alternativeName>
        <fullName evidence="7">5-enolpyruvylshikimate-3-phosphate synthase</fullName>
    </alternativeName>
</protein>
<evidence type="ECO:0000256" key="3">
    <source>
        <dbReference type="ARBA" id="ARBA00012450"/>
    </source>
</evidence>
<dbReference type="UniPathway" id="UPA00053">
    <property type="reaction ID" value="UER00089"/>
</dbReference>
<dbReference type="EC" id="2.5.1.19" evidence="3"/>
<dbReference type="InterPro" id="IPR036968">
    <property type="entry name" value="Enolpyruvate_Tfrase_sf"/>
</dbReference>
<dbReference type="InterPro" id="IPR013792">
    <property type="entry name" value="RNA3'P_cycl/enolpyr_Trfase_a/b"/>
</dbReference>
<feature type="domain" description="Enolpyruvate transferase" evidence="9">
    <location>
        <begin position="61"/>
        <end position="402"/>
    </location>
</feature>
<keyword evidence="4" id="KW-0028">Amino-acid biosynthesis</keyword>
<dbReference type="OrthoDB" id="9809920at2"/>
<dbReference type="GO" id="GO:0009073">
    <property type="term" value="P:aromatic amino acid family biosynthetic process"/>
    <property type="evidence" value="ECO:0007669"/>
    <property type="project" value="UniProtKB-KW"/>
</dbReference>
<evidence type="ECO:0000256" key="5">
    <source>
        <dbReference type="ARBA" id="ARBA00022679"/>
    </source>
</evidence>
<dbReference type="GO" id="GO:0008652">
    <property type="term" value="P:amino acid biosynthetic process"/>
    <property type="evidence" value="ECO:0007669"/>
    <property type="project" value="UniProtKB-KW"/>
</dbReference>